<dbReference type="EMBL" id="QNBD01000189">
    <property type="protein sequence ID" value="RKX69475.1"/>
    <property type="molecule type" value="Genomic_DNA"/>
</dbReference>
<protein>
    <recommendedName>
        <fullName evidence="4">Large ribosomal subunit protein bL21</fullName>
    </recommendedName>
</protein>
<keyword evidence="4 5" id="KW-0699">rRNA-binding</keyword>
<dbReference type="SUPFAM" id="SSF141091">
    <property type="entry name" value="L21p-like"/>
    <property type="match status" value="1"/>
</dbReference>
<dbReference type="InterPro" id="IPR028909">
    <property type="entry name" value="bL21-like"/>
</dbReference>
<dbReference type="GO" id="GO:0006412">
    <property type="term" value="P:translation"/>
    <property type="evidence" value="ECO:0007669"/>
    <property type="project" value="UniProtKB-UniRule"/>
</dbReference>
<dbReference type="HAMAP" id="MF_01363">
    <property type="entry name" value="Ribosomal_bL21"/>
    <property type="match status" value="1"/>
</dbReference>
<keyword evidence="2 4" id="KW-0689">Ribosomal protein</keyword>
<sequence length="103" mass="11961">MYAIIETKGHQYEISENSKIRVNNIEGEIGTQINIDKVLLINDDKNLLVGNPYVNNAKVVAEIVSKGKGKKVLIYKFKGRKKYRRKRGYRDQYVDLIIKNITY</sequence>
<keyword evidence="3 4" id="KW-0687">Ribonucleoprotein</keyword>
<dbReference type="InterPro" id="IPR001787">
    <property type="entry name" value="Ribosomal_bL21"/>
</dbReference>
<accession>A0A660SF85</accession>
<evidence type="ECO:0000256" key="2">
    <source>
        <dbReference type="ARBA" id="ARBA00022980"/>
    </source>
</evidence>
<dbReference type="GO" id="GO:0005840">
    <property type="term" value="C:ribosome"/>
    <property type="evidence" value="ECO:0007669"/>
    <property type="project" value="UniProtKB-KW"/>
</dbReference>
<dbReference type="PANTHER" id="PTHR21349:SF0">
    <property type="entry name" value="LARGE RIBOSOMAL SUBUNIT PROTEIN BL21M"/>
    <property type="match status" value="1"/>
</dbReference>
<dbReference type="Pfam" id="PF00829">
    <property type="entry name" value="Ribosomal_L21p"/>
    <property type="match status" value="1"/>
</dbReference>
<name>A0A660SF85_UNCT6</name>
<evidence type="ECO:0000256" key="5">
    <source>
        <dbReference type="RuleBase" id="RU000562"/>
    </source>
</evidence>
<dbReference type="GO" id="GO:0003735">
    <property type="term" value="F:structural constituent of ribosome"/>
    <property type="evidence" value="ECO:0007669"/>
    <property type="project" value="InterPro"/>
</dbReference>
<dbReference type="NCBIfam" id="TIGR00061">
    <property type="entry name" value="L21"/>
    <property type="match status" value="1"/>
</dbReference>
<dbReference type="GO" id="GO:0005737">
    <property type="term" value="C:cytoplasm"/>
    <property type="evidence" value="ECO:0007669"/>
    <property type="project" value="UniProtKB-ARBA"/>
</dbReference>
<dbReference type="GO" id="GO:1990904">
    <property type="term" value="C:ribonucleoprotein complex"/>
    <property type="evidence" value="ECO:0007669"/>
    <property type="project" value="UniProtKB-KW"/>
</dbReference>
<comment type="subunit">
    <text evidence="4">Part of the 50S ribosomal subunit. Contacts protein L20.</text>
</comment>
<comment type="caution">
    <text evidence="6">The sequence shown here is derived from an EMBL/GenBank/DDBJ whole genome shotgun (WGS) entry which is preliminary data.</text>
</comment>
<reference evidence="6 7" key="1">
    <citation type="submission" date="2018-06" db="EMBL/GenBank/DDBJ databases">
        <title>Extensive metabolic versatility and redundancy in microbially diverse, dynamic hydrothermal sediments.</title>
        <authorList>
            <person name="Dombrowski N."/>
            <person name="Teske A."/>
            <person name="Baker B.J."/>
        </authorList>
    </citation>
    <scope>NUCLEOTIDE SEQUENCE [LARGE SCALE GENOMIC DNA]</scope>
    <source>
        <strain evidence="6">B10_G13</strain>
    </source>
</reference>
<dbReference type="PANTHER" id="PTHR21349">
    <property type="entry name" value="50S RIBOSOMAL PROTEIN L21"/>
    <property type="match status" value="1"/>
</dbReference>
<evidence type="ECO:0000256" key="4">
    <source>
        <dbReference type="HAMAP-Rule" id="MF_01363"/>
    </source>
</evidence>
<dbReference type="Proteomes" id="UP000271125">
    <property type="component" value="Unassembled WGS sequence"/>
</dbReference>
<evidence type="ECO:0000313" key="6">
    <source>
        <dbReference type="EMBL" id="RKX69475.1"/>
    </source>
</evidence>
<gene>
    <name evidence="4 6" type="primary">rplU</name>
    <name evidence="6" type="ORF">DRP43_04355</name>
</gene>
<comment type="similarity">
    <text evidence="1 4 5">Belongs to the bacterial ribosomal protein bL21 family.</text>
</comment>
<dbReference type="InterPro" id="IPR036164">
    <property type="entry name" value="bL21-like_sf"/>
</dbReference>
<evidence type="ECO:0000256" key="3">
    <source>
        <dbReference type="ARBA" id="ARBA00023274"/>
    </source>
</evidence>
<keyword evidence="4 5" id="KW-0694">RNA-binding</keyword>
<evidence type="ECO:0000313" key="7">
    <source>
        <dbReference type="Proteomes" id="UP000271125"/>
    </source>
</evidence>
<dbReference type="AlphaFoldDB" id="A0A660SF85"/>
<comment type="function">
    <text evidence="4 5">This protein binds to 23S rRNA in the presence of protein L20.</text>
</comment>
<dbReference type="GO" id="GO:0019843">
    <property type="term" value="F:rRNA binding"/>
    <property type="evidence" value="ECO:0007669"/>
    <property type="project" value="UniProtKB-UniRule"/>
</dbReference>
<evidence type="ECO:0000256" key="1">
    <source>
        <dbReference type="ARBA" id="ARBA00008563"/>
    </source>
</evidence>
<organism evidence="6 7">
    <name type="scientific">candidate division TA06 bacterium</name>
    <dbReference type="NCBI Taxonomy" id="2250710"/>
    <lineage>
        <taxon>Bacteria</taxon>
        <taxon>Bacteria division TA06</taxon>
    </lineage>
</organism>
<proteinExistence type="inferred from homology"/>